<name>A0AB39XUJ5_9ACTN</name>
<dbReference type="RefSeq" id="WP_369776329.1">
    <property type="nucleotide sequence ID" value="NZ_CP165727.1"/>
</dbReference>
<proteinExistence type="predicted"/>
<dbReference type="AlphaFoldDB" id="A0AB39XUJ5"/>
<evidence type="ECO:0000313" key="1">
    <source>
        <dbReference type="EMBL" id="XDV61558.1"/>
    </source>
</evidence>
<evidence type="ECO:0008006" key="2">
    <source>
        <dbReference type="Google" id="ProtNLM"/>
    </source>
</evidence>
<dbReference type="EMBL" id="CP165727">
    <property type="protein sequence ID" value="XDV61558.1"/>
    <property type="molecule type" value="Genomic_DNA"/>
</dbReference>
<reference evidence="1" key="1">
    <citation type="submission" date="2024-08" db="EMBL/GenBank/DDBJ databases">
        <authorList>
            <person name="Yu S.T."/>
        </authorList>
    </citation>
    <scope>NUCLEOTIDE SEQUENCE</scope>
    <source>
        <strain evidence="1">R33</strain>
    </source>
</reference>
<accession>A0AB39XUJ5</accession>
<gene>
    <name evidence="1" type="ORF">AB5J51_00390</name>
</gene>
<protein>
    <recommendedName>
        <fullName evidence="2">Transposase</fullName>
    </recommendedName>
</protein>
<organism evidence="1">
    <name type="scientific">Streptomyces sp. R33</name>
    <dbReference type="NCBI Taxonomy" id="3238629"/>
    <lineage>
        <taxon>Bacteria</taxon>
        <taxon>Bacillati</taxon>
        <taxon>Actinomycetota</taxon>
        <taxon>Actinomycetes</taxon>
        <taxon>Kitasatosporales</taxon>
        <taxon>Streptomycetaceae</taxon>
        <taxon>Streptomyces</taxon>
    </lineage>
</organism>
<sequence>MSKTRGQGPWTLPHASWLNEVELFLSTLARRVLKHGVFSSRDDLIDKLDAYVIGHNETAKPYRWTYDGTPLKTT</sequence>